<dbReference type="InterPro" id="IPR000182">
    <property type="entry name" value="GNAT_dom"/>
</dbReference>
<dbReference type="STRING" id="180332.GCA_000797495_01057"/>
<keyword evidence="3" id="KW-1185">Reference proteome</keyword>
<name>A0A4U8PZX3_9FIRM</name>
<dbReference type="RefSeq" id="WP_138004121.1">
    <property type="nucleotide sequence ID" value="NZ_QGQD01000109.1"/>
</dbReference>
<dbReference type="Gene3D" id="3.40.630.30">
    <property type="match status" value="1"/>
</dbReference>
<evidence type="ECO:0000313" key="3">
    <source>
        <dbReference type="Proteomes" id="UP000306509"/>
    </source>
</evidence>
<evidence type="ECO:0000313" key="2">
    <source>
        <dbReference type="EMBL" id="TLC97816.1"/>
    </source>
</evidence>
<dbReference type="SUPFAM" id="SSF55729">
    <property type="entry name" value="Acyl-CoA N-acyltransferases (Nat)"/>
    <property type="match status" value="1"/>
</dbReference>
<dbReference type="AlphaFoldDB" id="A0A4U8PZX3"/>
<protein>
    <submittedName>
        <fullName evidence="2">Ribosomal-protein-alanine acetyltransferase</fullName>
    </submittedName>
</protein>
<evidence type="ECO:0000259" key="1">
    <source>
        <dbReference type="PROSITE" id="PS51186"/>
    </source>
</evidence>
<gene>
    <name evidence="2" type="ORF">DSM106044_05402</name>
</gene>
<feature type="domain" description="N-acetyltransferase" evidence="1">
    <location>
        <begin position="3"/>
        <end position="156"/>
    </location>
</feature>
<dbReference type="PROSITE" id="PS51186">
    <property type="entry name" value="GNAT"/>
    <property type="match status" value="1"/>
</dbReference>
<keyword evidence="2" id="KW-0808">Transferase</keyword>
<dbReference type="EMBL" id="QGQD01000109">
    <property type="protein sequence ID" value="TLC97816.1"/>
    <property type="molecule type" value="Genomic_DNA"/>
</dbReference>
<dbReference type="GO" id="GO:0016747">
    <property type="term" value="F:acyltransferase activity, transferring groups other than amino-acyl groups"/>
    <property type="evidence" value="ECO:0007669"/>
    <property type="project" value="InterPro"/>
</dbReference>
<dbReference type="Proteomes" id="UP000306509">
    <property type="component" value="Unassembled WGS sequence"/>
</dbReference>
<sequence length="172" mass="19755">MCIEFRKVSGFNRGTILNLLSDAYSFDERMGQCWRSDWEEFDDFFFDNLQIADQYGFITTLDGEAIGLVSWDPRNMPEYVEVGHNCIKSTYKGRGYGTMQLEEAVNRIMGYDVKKIIVTTNAGLFPAQRMYESVGFKIVLRRKNSGIADFAGEYIDYEIIADEFAGLRHSSK</sequence>
<accession>A0A4U8PZX3</accession>
<comment type="caution">
    <text evidence="2">The sequence shown here is derived from an EMBL/GenBank/DDBJ whole genome shotgun (WGS) entry which is preliminary data.</text>
</comment>
<dbReference type="InterPro" id="IPR016181">
    <property type="entry name" value="Acyl_CoA_acyltransferase"/>
</dbReference>
<reference evidence="2 3" key="1">
    <citation type="journal article" date="2019" name="Anaerobe">
        <title>Detection of Robinsoniella peoriensis in multiple bone samples of a trauma patient.</title>
        <authorList>
            <person name="Schrottner P."/>
            <person name="Hartwich K."/>
            <person name="Bunk B."/>
            <person name="Schober I."/>
            <person name="Helbig S."/>
            <person name="Rudolph W.W."/>
            <person name="Gunzer F."/>
        </authorList>
    </citation>
    <scope>NUCLEOTIDE SEQUENCE [LARGE SCALE GENOMIC DNA]</scope>
    <source>
        <strain evidence="2 3">DSM 106044</strain>
    </source>
</reference>
<dbReference type="CDD" id="cd04301">
    <property type="entry name" value="NAT_SF"/>
    <property type="match status" value="1"/>
</dbReference>
<organism evidence="2 3">
    <name type="scientific">Robinsoniella peoriensis</name>
    <dbReference type="NCBI Taxonomy" id="180332"/>
    <lineage>
        <taxon>Bacteria</taxon>
        <taxon>Bacillati</taxon>
        <taxon>Bacillota</taxon>
        <taxon>Clostridia</taxon>
        <taxon>Lachnospirales</taxon>
        <taxon>Lachnospiraceae</taxon>
        <taxon>Robinsoniella</taxon>
    </lineage>
</organism>
<dbReference type="Pfam" id="PF00583">
    <property type="entry name" value="Acetyltransf_1"/>
    <property type="match status" value="1"/>
</dbReference>
<proteinExistence type="predicted"/>